<evidence type="ECO:0000256" key="7">
    <source>
        <dbReference type="ARBA" id="ARBA00022741"/>
    </source>
</evidence>
<dbReference type="PANTHER" id="PTHR45707:SF46">
    <property type="entry name" value="PROTEIN KINASE DOMAIN-CONTAINING PROTEIN"/>
    <property type="match status" value="1"/>
</dbReference>
<dbReference type="Pfam" id="PF00069">
    <property type="entry name" value="Pkinase"/>
    <property type="match status" value="1"/>
</dbReference>
<evidence type="ECO:0000256" key="14">
    <source>
        <dbReference type="SAM" id="MobiDB-lite"/>
    </source>
</evidence>
<dbReference type="FunFam" id="1.10.510.10:FF:000870">
    <property type="entry name" value="OSJNBa0016N04.16-like protein"/>
    <property type="match status" value="1"/>
</dbReference>
<dbReference type="STRING" id="4565.A0A3B6RR69"/>
<keyword evidence="6" id="KW-0677">Repeat</keyword>
<evidence type="ECO:0000256" key="2">
    <source>
        <dbReference type="ARBA" id="ARBA00008894"/>
    </source>
</evidence>
<dbReference type="InterPro" id="IPR027417">
    <property type="entry name" value="P-loop_NTPase"/>
</dbReference>
<dbReference type="Gene3D" id="3.80.10.10">
    <property type="entry name" value="Ribonuclease Inhibitor"/>
    <property type="match status" value="4"/>
</dbReference>
<evidence type="ECO:0000256" key="11">
    <source>
        <dbReference type="ARBA" id="ARBA00022989"/>
    </source>
</evidence>
<keyword evidence="4" id="KW-0808">Transferase</keyword>
<dbReference type="InterPro" id="IPR056789">
    <property type="entry name" value="LRR_R13L1-DRL21"/>
</dbReference>
<evidence type="ECO:0000256" key="8">
    <source>
        <dbReference type="ARBA" id="ARBA00022777"/>
    </source>
</evidence>
<feature type="compositionally biased region" description="Basic and acidic residues" evidence="14">
    <location>
        <begin position="341"/>
        <end position="357"/>
    </location>
</feature>
<feature type="binding site" evidence="13">
    <location>
        <position position="56"/>
    </location>
    <ligand>
        <name>ATP</name>
        <dbReference type="ChEBI" id="CHEBI:30616"/>
    </ligand>
</feature>
<dbReference type="InterPro" id="IPR017441">
    <property type="entry name" value="Protein_kinase_ATP_BS"/>
</dbReference>
<dbReference type="Gramene" id="TraesWEE_scaffold_024577_01G000300.1">
    <property type="protein sequence ID" value="TraesWEE_scaffold_024577_01G000300.1"/>
    <property type="gene ID" value="TraesWEE_scaffold_024577_01G000300"/>
</dbReference>
<evidence type="ECO:0000256" key="4">
    <source>
        <dbReference type="ARBA" id="ARBA00022679"/>
    </source>
</evidence>
<dbReference type="Gramene" id="TraesCAD_scaffold_029900_01G000500.1">
    <property type="protein sequence ID" value="TraesCAD_scaffold_029900_01G000500.1"/>
    <property type="gene ID" value="TraesCAD_scaffold_029900_01G000500"/>
</dbReference>
<dbReference type="SUPFAM" id="SSF52540">
    <property type="entry name" value="P-loop containing nucleoside triphosphate hydrolases"/>
    <property type="match status" value="1"/>
</dbReference>
<dbReference type="PRINTS" id="PR00364">
    <property type="entry name" value="DISEASERSIST"/>
</dbReference>
<dbReference type="SUPFAM" id="SSF56112">
    <property type="entry name" value="Protein kinase-like (PK-like)"/>
    <property type="match status" value="1"/>
</dbReference>
<evidence type="ECO:0000256" key="6">
    <source>
        <dbReference type="ARBA" id="ARBA00022737"/>
    </source>
</evidence>
<dbReference type="EnsemblPlants" id="TraesCS7A02G490147.1">
    <property type="protein sequence ID" value="TraesCS7A02G490147.1"/>
    <property type="gene ID" value="TraesCS7A02G490147"/>
</dbReference>
<dbReference type="InterPro" id="IPR000719">
    <property type="entry name" value="Prot_kinase_dom"/>
</dbReference>
<evidence type="ECO:0000256" key="10">
    <source>
        <dbReference type="ARBA" id="ARBA00022840"/>
    </source>
</evidence>
<dbReference type="Pfam" id="PF00931">
    <property type="entry name" value="NB-ARC"/>
    <property type="match status" value="1"/>
</dbReference>
<dbReference type="Gene3D" id="1.20.5.4130">
    <property type="match status" value="1"/>
</dbReference>
<dbReference type="Gene3D" id="3.30.200.20">
    <property type="entry name" value="Phosphorylase Kinase, domain 1"/>
    <property type="match status" value="1"/>
</dbReference>
<evidence type="ECO:0000256" key="9">
    <source>
        <dbReference type="ARBA" id="ARBA00022821"/>
    </source>
</evidence>
<dbReference type="GO" id="GO:0051707">
    <property type="term" value="P:response to other organism"/>
    <property type="evidence" value="ECO:0007669"/>
    <property type="project" value="UniProtKB-ARBA"/>
</dbReference>
<keyword evidence="17" id="KW-1185">Reference proteome</keyword>
<dbReference type="Proteomes" id="UP000019116">
    <property type="component" value="Chromosome 7A"/>
</dbReference>
<dbReference type="Gene3D" id="3.40.50.300">
    <property type="entry name" value="P-loop containing nucleotide triphosphate hydrolases"/>
    <property type="match status" value="1"/>
</dbReference>
<dbReference type="InterPro" id="IPR058922">
    <property type="entry name" value="WHD_DRP"/>
</dbReference>
<keyword evidence="9" id="KW-0611">Plant defense</keyword>
<dbReference type="Gene3D" id="1.10.510.10">
    <property type="entry name" value="Transferase(Phosphotransferase) domain 1"/>
    <property type="match status" value="1"/>
</dbReference>
<dbReference type="InterPro" id="IPR008271">
    <property type="entry name" value="Ser/Thr_kinase_AS"/>
</dbReference>
<comment type="similarity">
    <text evidence="2">Belongs to the disease resistance NB-LRR family.</text>
</comment>
<dbReference type="OrthoDB" id="686736at2759"/>
<evidence type="ECO:0000313" key="17">
    <source>
        <dbReference type="Proteomes" id="UP000019116"/>
    </source>
</evidence>
<evidence type="ECO:0000256" key="3">
    <source>
        <dbReference type="ARBA" id="ARBA00022614"/>
    </source>
</evidence>
<dbReference type="PROSITE" id="PS00107">
    <property type="entry name" value="PROTEIN_KINASE_ATP"/>
    <property type="match status" value="1"/>
</dbReference>
<dbReference type="InterPro" id="IPR011009">
    <property type="entry name" value="Kinase-like_dom_sf"/>
</dbReference>
<dbReference type="InterPro" id="IPR042197">
    <property type="entry name" value="Apaf_helical"/>
</dbReference>
<evidence type="ECO:0000259" key="15">
    <source>
        <dbReference type="PROSITE" id="PS50011"/>
    </source>
</evidence>
<evidence type="ECO:0000256" key="5">
    <source>
        <dbReference type="ARBA" id="ARBA00022692"/>
    </source>
</evidence>
<dbReference type="InterPro" id="IPR002182">
    <property type="entry name" value="NB-ARC"/>
</dbReference>
<keyword evidence="5" id="KW-0812">Transmembrane</keyword>
<dbReference type="Gene3D" id="1.10.10.10">
    <property type="entry name" value="Winged helix-like DNA-binding domain superfamily/Winged helix DNA-binding domain"/>
    <property type="match status" value="1"/>
</dbReference>
<dbReference type="PROSITE" id="PS00108">
    <property type="entry name" value="PROTEIN_KINASE_ST"/>
    <property type="match status" value="1"/>
</dbReference>
<dbReference type="Gramene" id="TraesCS7A02G490147.1">
    <property type="protein sequence ID" value="TraesCS7A02G490147.1"/>
    <property type="gene ID" value="TraesCS7A02G490147"/>
</dbReference>
<proteinExistence type="inferred from homology"/>
<keyword evidence="7 13" id="KW-0547">Nucleotide-binding</keyword>
<dbReference type="Pfam" id="PF18052">
    <property type="entry name" value="Rx_N"/>
    <property type="match status" value="1"/>
</dbReference>
<dbReference type="InterPro" id="IPR032675">
    <property type="entry name" value="LRR_dom_sf"/>
</dbReference>
<keyword evidence="3" id="KW-0433">Leucine-rich repeat</keyword>
<accession>A0A3B6RR69</accession>
<dbReference type="Gramene" id="TraesROB_scaffold_024675_01G000500.1">
    <property type="protein sequence ID" value="TraesROB_scaffold_024675_01G000500.1"/>
    <property type="gene ID" value="TraesROB_scaffold_024675_01G000500"/>
</dbReference>
<organism evidence="16">
    <name type="scientific">Triticum aestivum</name>
    <name type="common">Wheat</name>
    <dbReference type="NCBI Taxonomy" id="4565"/>
    <lineage>
        <taxon>Eukaryota</taxon>
        <taxon>Viridiplantae</taxon>
        <taxon>Streptophyta</taxon>
        <taxon>Embryophyta</taxon>
        <taxon>Tracheophyta</taxon>
        <taxon>Spermatophyta</taxon>
        <taxon>Magnoliopsida</taxon>
        <taxon>Liliopsida</taxon>
        <taxon>Poales</taxon>
        <taxon>Poaceae</taxon>
        <taxon>BOP clade</taxon>
        <taxon>Pooideae</taxon>
        <taxon>Triticodae</taxon>
        <taxon>Triticeae</taxon>
        <taxon>Triticinae</taxon>
        <taxon>Triticum</taxon>
    </lineage>
</organism>
<dbReference type="Gramene" id="TraesKAR7A01G0432840.1">
    <property type="protein sequence ID" value="cds.TraesKAR7A01G0432840.1"/>
    <property type="gene ID" value="TraesKAR7A01G0432840"/>
</dbReference>
<evidence type="ECO:0000313" key="16">
    <source>
        <dbReference type="EnsemblPlants" id="TraesCS7A02G490147.1"/>
    </source>
</evidence>
<dbReference type="Gramene" id="TraesCLE_scaffold_023088_01G000500.1">
    <property type="protein sequence ID" value="TraesCLE_scaffold_023088_01G000500.1"/>
    <property type="gene ID" value="TraesCLE_scaffold_023088_01G000500"/>
</dbReference>
<dbReference type="Pfam" id="PF23559">
    <property type="entry name" value="WHD_DRP"/>
    <property type="match status" value="1"/>
</dbReference>
<feature type="region of interest" description="Disordered" evidence="14">
    <location>
        <begin position="333"/>
        <end position="357"/>
    </location>
</feature>
<feature type="domain" description="Protein kinase" evidence="15">
    <location>
        <begin position="27"/>
        <end position="307"/>
    </location>
</feature>
<dbReference type="GO" id="GO:0006952">
    <property type="term" value="P:defense response"/>
    <property type="evidence" value="ECO:0007669"/>
    <property type="project" value="UniProtKB-KW"/>
</dbReference>
<dbReference type="Gramene" id="TraesCS7A03G1188100.1">
    <property type="protein sequence ID" value="TraesCS7A03G1188100.1.CDS"/>
    <property type="gene ID" value="TraesCS7A03G1188100"/>
</dbReference>
<dbReference type="Pfam" id="PF25019">
    <property type="entry name" value="LRR_R13L1-DRL21"/>
    <property type="match status" value="1"/>
</dbReference>
<keyword evidence="10 13" id="KW-0067">ATP-binding</keyword>
<protein>
    <recommendedName>
        <fullName evidence="15">Protein kinase domain-containing protein</fullName>
    </recommendedName>
</protein>
<reference evidence="16" key="1">
    <citation type="submission" date="2018-08" db="EMBL/GenBank/DDBJ databases">
        <authorList>
            <person name="Rossello M."/>
        </authorList>
    </citation>
    <scope>NUCLEOTIDE SEQUENCE [LARGE SCALE GENOMIC DNA]</scope>
    <source>
        <strain evidence="16">cv. Chinese Spring</strain>
    </source>
</reference>
<evidence type="ECO:0000256" key="1">
    <source>
        <dbReference type="ARBA" id="ARBA00004162"/>
    </source>
</evidence>
<keyword evidence="8" id="KW-0418">Kinase</keyword>
<dbReference type="InterPro" id="IPR036388">
    <property type="entry name" value="WH-like_DNA-bd_sf"/>
</dbReference>
<dbReference type="PANTHER" id="PTHR45707">
    <property type="entry name" value="C2 CALCIUM/LIPID-BINDING PLANT PHOSPHORIBOSYLTRANSFERASE FAMILY PROTEIN"/>
    <property type="match status" value="1"/>
</dbReference>
<dbReference type="FunFam" id="3.30.200.20:FF:000465">
    <property type="entry name" value="Cysteine-rich receptor-like protein kinase 6"/>
    <property type="match status" value="1"/>
</dbReference>
<evidence type="ECO:0000256" key="12">
    <source>
        <dbReference type="ARBA" id="ARBA00023136"/>
    </source>
</evidence>
<dbReference type="GO" id="GO:0005524">
    <property type="term" value="F:ATP binding"/>
    <property type="evidence" value="ECO:0007669"/>
    <property type="project" value="UniProtKB-UniRule"/>
</dbReference>
<dbReference type="InterPro" id="IPR041118">
    <property type="entry name" value="Rx_N"/>
</dbReference>
<keyword evidence="11" id="KW-1133">Transmembrane helix</keyword>
<evidence type="ECO:0000256" key="13">
    <source>
        <dbReference type="PROSITE-ProRule" id="PRU10141"/>
    </source>
</evidence>
<sequence>MLNGLQHTSGATSPFSFELLRQITDNFSDDRIIGHGAYGVVYKGVLDNGEKIAVKKLKYMPPEYDSDKQFENECTNLMRVQHHNIVRLVGYCHETRREYVEHGGKYIFASEDKRVLCFEYLLGGSLDKHVSDESCKLDWNTCYKIIKGVSEGLNHLHNDSIFHLDLKPANILLDSNMMPKIGDFGLSRFFPSTETYTTTTCYGTLGYIPPEHINNHQISPKYDVFSLSVIIIQIMAGRKGYNDHGDTTSLKFIESVCEKWQKRVHATMWSHILQEVKTCIEIALSCVESDRQKRPTISQIVNALKRIDIEKLSLTCEGQSMQALVHNQYTTSSPSMGVHDGGTRFESTPDKVGGDDRSTHASMYQETAEPMDYEYEPIIRNPAPSAIGGHADRDIWELQIVTQTSKDNILDYGPRNSNIRAEGSLHTPVTIGIMDAIGVISGFKECDYLFQWARSTILSQFSGTNEQGLDEELFRLKNGLQCLRDTLPAMYELIDRAEWRSHKHYVAELLPKLRDGVYDAEDLLDEFRWYILKVKVDGNGSQSSFMDFFNSVIRGSFNKVDGIQKRLDNIYMHLRGMGLHDITIRFDKSVRPETSSFPNETKIFGRDMELKHIIELLCAPINSSDAHPKCQKGNTAVDVSPSTSARNQIGSESRISDLPVLPIVGIGGVGKTTLAQHICSHEQVESHFDIIIWVCVSDDFDVKRLTKEVIQSCPEKYATTENLNLLQKNFSEIARTKKLLIVLDDMWDDVLKENGQCWNRFCAPLKNVLPGSMMLVTTRSPQVAHRVGTMDPITLQGLKDDVFWNFFKLCAFESGSSSNNDPELEHIGRRIVPKLKGSPLAAKTLGRILRMNLQVAHWNDVLESELWELSQEETEILPALRLSYMYLPFHLKRCFSFCAVYPKDDKFQKERLAEIWVAEGFVEPQGDTPLRDIGCDYFNDLLNRSFFQEVQCEYLMHDLLHDMAQKVSEHDCFILKRRSDLKNIPPSVRHLSILSSTDMDYPSLLSLCRFTELRTLLCNGPLAENKIPASLMEKWWSELLRLRVFVCATTNELPAAIGNLKHLRYLQISRASPFKSLPDELCWLYNLQILSVDNCKLEILPNDFSNLICLQRFESHGFQCNLRFRSSRAEELYEVSADVANEANDEPGRGFRGRGIPLFEKKEKKQNKKYLEMLKLSWSGLRSPEDNDIEVLRVLQPPTCLKSLLLHGYPGVSLPTWFPTEISPSLMPPLFISCDGHERSSASRISERINLSEIPEVLVDNNNDITSIFSSLTDLVIVKCQNLSCLEHVVHVLAIKKITVKDCKNLVSVPAERFRDLRCLEELTVQGCPKIYSQSLVSPSLKRLMLGMNDWCVDPSCGNLGENVDCCSLTYFSLSCSRLTSIKLQMWNLPALEELQISRCQFLKSIIGQSGQVLRSTSGSRAFPSLISLTILSCSKLWTIDDLLAEEYLPAIERILIESCGSLWSLPDERFGNISSPRDLRITDCRRLSWKKGFLLPSSLQSLTLNNCGDISAWVPSCLKNLASLVTLRICMCRHITSIPGSLWTTNLTSLENLLIWSCPDIVSIGGENAISEIQNVSIQWCCKMEDLKQPVVRGNL</sequence>
<dbReference type="SMR" id="A0A3B6RR69"/>
<dbReference type="GO" id="GO:0004672">
    <property type="term" value="F:protein kinase activity"/>
    <property type="evidence" value="ECO:0007669"/>
    <property type="project" value="InterPro"/>
</dbReference>
<name>A0A3B6RR69_WHEAT</name>
<dbReference type="SUPFAM" id="SSF52058">
    <property type="entry name" value="L domain-like"/>
    <property type="match status" value="2"/>
</dbReference>
<dbReference type="PROSITE" id="PS50011">
    <property type="entry name" value="PROTEIN_KINASE_DOM"/>
    <property type="match status" value="1"/>
</dbReference>
<dbReference type="GO" id="GO:0043531">
    <property type="term" value="F:ADP binding"/>
    <property type="evidence" value="ECO:0007669"/>
    <property type="project" value="InterPro"/>
</dbReference>
<dbReference type="GO" id="GO:0005886">
    <property type="term" value="C:plasma membrane"/>
    <property type="evidence" value="ECO:0007669"/>
    <property type="project" value="UniProtKB-SubCell"/>
</dbReference>
<dbReference type="Gene3D" id="1.10.8.430">
    <property type="entry name" value="Helical domain of apoptotic protease-activating factors"/>
    <property type="match status" value="1"/>
</dbReference>
<keyword evidence="12" id="KW-0472">Membrane</keyword>
<dbReference type="SMART" id="SM00220">
    <property type="entry name" value="S_TKc"/>
    <property type="match status" value="1"/>
</dbReference>
<reference evidence="16" key="2">
    <citation type="submission" date="2018-10" db="UniProtKB">
        <authorList>
            <consortium name="EnsemblPlants"/>
        </authorList>
    </citation>
    <scope>IDENTIFICATION</scope>
</reference>
<comment type="subcellular location">
    <subcellularLocation>
        <location evidence="1">Cell membrane</location>
        <topology evidence="1">Single-pass membrane protein</topology>
    </subcellularLocation>
</comment>